<organism evidence="9 10">
    <name type="scientific">Bradyrhizobium vignae</name>
    <dbReference type="NCBI Taxonomy" id="1549949"/>
    <lineage>
        <taxon>Bacteria</taxon>
        <taxon>Pseudomonadati</taxon>
        <taxon>Pseudomonadota</taxon>
        <taxon>Alphaproteobacteria</taxon>
        <taxon>Hyphomicrobiales</taxon>
        <taxon>Nitrobacteraceae</taxon>
        <taxon>Bradyrhizobium</taxon>
    </lineage>
</organism>
<evidence type="ECO:0000313" key="9">
    <source>
        <dbReference type="EMBL" id="SPP98372.1"/>
    </source>
</evidence>
<dbReference type="PANTHER" id="PTHR21299">
    <property type="entry name" value="CYTIDYLATE KINASE/PANTOATE-BETA-ALANINE LIGASE"/>
    <property type="match status" value="1"/>
</dbReference>
<evidence type="ECO:0000256" key="1">
    <source>
        <dbReference type="ARBA" id="ARBA00004990"/>
    </source>
</evidence>
<keyword evidence="7" id="KW-0067">ATP-binding</keyword>
<dbReference type="InterPro" id="IPR014729">
    <property type="entry name" value="Rossmann-like_a/b/a_fold"/>
</dbReference>
<dbReference type="RefSeq" id="WP_122405430.1">
    <property type="nucleotide sequence ID" value="NZ_LS398110.1"/>
</dbReference>
<dbReference type="Proteomes" id="UP000246085">
    <property type="component" value="Chromosome BRAD3257"/>
</dbReference>
<dbReference type="InterPro" id="IPR042176">
    <property type="entry name" value="Pantoate_ligase_C"/>
</dbReference>
<dbReference type="EC" id="6.3.2.1" evidence="3"/>
<reference evidence="9 10" key="1">
    <citation type="submission" date="2018-03" db="EMBL/GenBank/DDBJ databases">
        <authorList>
            <person name="Gully D."/>
        </authorList>
    </citation>
    <scope>NUCLEOTIDE SEQUENCE [LARGE SCALE GENOMIC DNA]</scope>
    <source>
        <strain evidence="9">ORS3257</strain>
    </source>
</reference>
<dbReference type="GO" id="GO:0015940">
    <property type="term" value="P:pantothenate biosynthetic process"/>
    <property type="evidence" value="ECO:0007669"/>
    <property type="project" value="UniProtKB-UniPathway"/>
</dbReference>
<name>A0A2U3QAD6_9BRAD</name>
<comment type="pathway">
    <text evidence="1">Cofactor biosynthesis; (R)-pantothenate biosynthesis; (R)-pantothenate from (R)-pantoate and beta-alanine: step 1/1.</text>
</comment>
<comment type="similarity">
    <text evidence="2">Belongs to the pantothenate synthetase family.</text>
</comment>
<dbReference type="InterPro" id="IPR003721">
    <property type="entry name" value="Pantoate_ligase"/>
</dbReference>
<sequence>MHCACLSAGKAFLREVARTGQTIGTVHTLGALHLGHAELIRRAASENDVAIVTVYPNKIQLRPGGSYDFNLDEDIGLALRSGATAVISSNDTEMFPPGYRTLLSQGDCHLRLGGPEAYLKEAVTGAVRWICYARPTRSYFGLKDIGQAILVKRAVADLLLDCEIRFVPTVRYKNGVPISSRLRRFSRSELDELSCLFRALDHSRKEIAQGVSRVEDLVASATSQIKFRNFQLDFVRIVGADNFEDLEQVKLPFIIFGAATAHGLRIFDSIYVPDQDTLVKGPSDIWINLPERPSQTSFHP</sequence>
<dbReference type="GO" id="GO:0004592">
    <property type="term" value="F:pantoate-beta-alanine ligase activity"/>
    <property type="evidence" value="ECO:0007669"/>
    <property type="project" value="UniProtKB-EC"/>
</dbReference>
<dbReference type="UniPathway" id="UPA00028">
    <property type="reaction ID" value="UER00005"/>
</dbReference>
<dbReference type="AlphaFoldDB" id="A0A2U3QAD6"/>
<gene>
    <name evidence="9" type="ORF">BRAD3257_7721</name>
</gene>
<dbReference type="GO" id="GO:0005829">
    <property type="term" value="C:cytosol"/>
    <property type="evidence" value="ECO:0007669"/>
    <property type="project" value="TreeGrafter"/>
</dbReference>
<evidence type="ECO:0000256" key="7">
    <source>
        <dbReference type="ARBA" id="ARBA00022840"/>
    </source>
</evidence>
<evidence type="ECO:0000313" key="10">
    <source>
        <dbReference type="Proteomes" id="UP000246085"/>
    </source>
</evidence>
<dbReference type="Gene3D" id="3.40.50.620">
    <property type="entry name" value="HUPs"/>
    <property type="match status" value="1"/>
</dbReference>
<evidence type="ECO:0000256" key="3">
    <source>
        <dbReference type="ARBA" id="ARBA00012219"/>
    </source>
</evidence>
<comment type="catalytic activity">
    <reaction evidence="8">
        <text>(R)-pantoate + beta-alanine + ATP = (R)-pantothenate + AMP + diphosphate + H(+)</text>
        <dbReference type="Rhea" id="RHEA:10912"/>
        <dbReference type="ChEBI" id="CHEBI:15378"/>
        <dbReference type="ChEBI" id="CHEBI:15980"/>
        <dbReference type="ChEBI" id="CHEBI:29032"/>
        <dbReference type="ChEBI" id="CHEBI:30616"/>
        <dbReference type="ChEBI" id="CHEBI:33019"/>
        <dbReference type="ChEBI" id="CHEBI:57966"/>
        <dbReference type="ChEBI" id="CHEBI:456215"/>
        <dbReference type="EC" id="6.3.2.1"/>
    </reaction>
</comment>
<dbReference type="Gene3D" id="3.30.1300.10">
    <property type="entry name" value="Pantoate-beta-alanine ligase, C-terminal domain"/>
    <property type="match status" value="1"/>
</dbReference>
<evidence type="ECO:0000256" key="2">
    <source>
        <dbReference type="ARBA" id="ARBA00009256"/>
    </source>
</evidence>
<dbReference type="EMBL" id="LS398110">
    <property type="protein sequence ID" value="SPP98372.1"/>
    <property type="molecule type" value="Genomic_DNA"/>
</dbReference>
<protein>
    <recommendedName>
        <fullName evidence="3">pantoate--beta-alanine ligase (AMP-forming)</fullName>
        <ecNumber evidence="3">6.3.2.1</ecNumber>
    </recommendedName>
</protein>
<keyword evidence="6" id="KW-0547">Nucleotide-binding</keyword>
<accession>A0A2U3QAD6</accession>
<evidence type="ECO:0000256" key="4">
    <source>
        <dbReference type="ARBA" id="ARBA00022598"/>
    </source>
</evidence>
<dbReference type="KEGG" id="bvz:BRAD3257_7721"/>
<dbReference type="PANTHER" id="PTHR21299:SF1">
    <property type="entry name" value="PANTOATE--BETA-ALANINE LIGASE"/>
    <property type="match status" value="1"/>
</dbReference>
<dbReference type="SUPFAM" id="SSF52374">
    <property type="entry name" value="Nucleotidylyl transferase"/>
    <property type="match status" value="1"/>
</dbReference>
<evidence type="ECO:0000256" key="6">
    <source>
        <dbReference type="ARBA" id="ARBA00022741"/>
    </source>
</evidence>
<evidence type="ECO:0000256" key="8">
    <source>
        <dbReference type="ARBA" id="ARBA00048258"/>
    </source>
</evidence>
<dbReference type="GO" id="GO:0005524">
    <property type="term" value="F:ATP binding"/>
    <property type="evidence" value="ECO:0007669"/>
    <property type="project" value="UniProtKB-KW"/>
</dbReference>
<proteinExistence type="inferred from homology"/>
<keyword evidence="5" id="KW-0566">Pantothenate biosynthesis</keyword>
<keyword evidence="4 9" id="KW-0436">Ligase</keyword>
<evidence type="ECO:0000256" key="5">
    <source>
        <dbReference type="ARBA" id="ARBA00022655"/>
    </source>
</evidence>
<dbReference type="Pfam" id="PF02569">
    <property type="entry name" value="Pantoate_ligase"/>
    <property type="match status" value="1"/>
</dbReference>